<dbReference type="Proteomes" id="UP000037069">
    <property type="component" value="Unassembled WGS sequence"/>
</dbReference>
<comment type="caution">
    <text evidence="2">The sequence shown here is derived from an EMBL/GenBank/DDBJ whole genome shotgun (WGS) entry which is preliminary data.</text>
</comment>
<evidence type="ECO:0000313" key="2">
    <source>
        <dbReference type="EMBL" id="KNC26786.1"/>
    </source>
</evidence>
<proteinExistence type="predicted"/>
<keyword evidence="3" id="KW-1185">Reference proteome</keyword>
<dbReference type="EMBL" id="JRES01000955">
    <property type="protein sequence ID" value="KNC26786.1"/>
    <property type="molecule type" value="Genomic_DNA"/>
</dbReference>
<evidence type="ECO:0000313" key="3">
    <source>
        <dbReference type="Proteomes" id="UP000037069"/>
    </source>
</evidence>
<feature type="chain" id="PRO_5005535490" evidence="1">
    <location>
        <begin position="22"/>
        <end position="104"/>
    </location>
</feature>
<name>A0A0L0C3F7_LUCCU</name>
<keyword evidence="1" id="KW-0732">Signal</keyword>
<gene>
    <name evidence="2" type="ORF">FF38_06362</name>
</gene>
<dbReference type="AlphaFoldDB" id="A0A0L0C3F7"/>
<sequence length="104" mass="10754">MKYFNVLCIFVIIALFAVNQAAELQDAESSLAAKSPEKRGIYGFGYGHGLGGYGGGYGLGHGLGGYGGHGYGYPSVGYAVHAAPLIGHGHGFGGFGYHGHGFYH</sequence>
<dbReference type="OrthoDB" id="8066434at2759"/>
<accession>A0A0L0C3F7</accession>
<reference evidence="2 3" key="1">
    <citation type="journal article" date="2015" name="Nat. Commun.">
        <title>Lucilia cuprina genome unlocks parasitic fly biology to underpin future interventions.</title>
        <authorList>
            <person name="Anstead C.A."/>
            <person name="Korhonen P.K."/>
            <person name="Young N.D."/>
            <person name="Hall R.S."/>
            <person name="Jex A.R."/>
            <person name="Murali S.C."/>
            <person name="Hughes D.S."/>
            <person name="Lee S.F."/>
            <person name="Perry T."/>
            <person name="Stroehlein A.J."/>
            <person name="Ansell B.R."/>
            <person name="Breugelmans B."/>
            <person name="Hofmann A."/>
            <person name="Qu J."/>
            <person name="Dugan S."/>
            <person name="Lee S.L."/>
            <person name="Chao H."/>
            <person name="Dinh H."/>
            <person name="Han Y."/>
            <person name="Doddapaneni H.V."/>
            <person name="Worley K.C."/>
            <person name="Muzny D.M."/>
            <person name="Ioannidis P."/>
            <person name="Waterhouse R.M."/>
            <person name="Zdobnov E.M."/>
            <person name="James P.J."/>
            <person name="Bagnall N.H."/>
            <person name="Kotze A.C."/>
            <person name="Gibbs R.A."/>
            <person name="Richards S."/>
            <person name="Batterham P."/>
            <person name="Gasser R.B."/>
        </authorList>
    </citation>
    <scope>NUCLEOTIDE SEQUENCE [LARGE SCALE GENOMIC DNA]</scope>
    <source>
        <strain evidence="2 3">LS</strain>
        <tissue evidence="2">Full body</tissue>
    </source>
</reference>
<dbReference type="OMA" id="AHNSYGY"/>
<feature type="signal peptide" evidence="1">
    <location>
        <begin position="1"/>
        <end position="21"/>
    </location>
</feature>
<evidence type="ECO:0000256" key="1">
    <source>
        <dbReference type="SAM" id="SignalP"/>
    </source>
</evidence>
<protein>
    <submittedName>
        <fullName evidence="2">Uncharacterized protein</fullName>
    </submittedName>
</protein>
<organism evidence="2 3">
    <name type="scientific">Lucilia cuprina</name>
    <name type="common">Green bottle fly</name>
    <name type="synonym">Australian sheep blowfly</name>
    <dbReference type="NCBI Taxonomy" id="7375"/>
    <lineage>
        <taxon>Eukaryota</taxon>
        <taxon>Metazoa</taxon>
        <taxon>Ecdysozoa</taxon>
        <taxon>Arthropoda</taxon>
        <taxon>Hexapoda</taxon>
        <taxon>Insecta</taxon>
        <taxon>Pterygota</taxon>
        <taxon>Neoptera</taxon>
        <taxon>Endopterygota</taxon>
        <taxon>Diptera</taxon>
        <taxon>Brachycera</taxon>
        <taxon>Muscomorpha</taxon>
        <taxon>Oestroidea</taxon>
        <taxon>Calliphoridae</taxon>
        <taxon>Luciliinae</taxon>
        <taxon>Lucilia</taxon>
    </lineage>
</organism>